<dbReference type="InterPro" id="IPR013597">
    <property type="entry name" value="Mat_intron_G2"/>
</dbReference>
<dbReference type="Pfam" id="PF08388">
    <property type="entry name" value="GIIM"/>
    <property type="match status" value="1"/>
</dbReference>
<dbReference type="Proteomes" id="UP000435985">
    <property type="component" value="Unassembled WGS sequence"/>
</dbReference>
<keyword evidence="3" id="KW-0808">Transferase</keyword>
<keyword evidence="3" id="KW-0548">Nucleotidyltransferase</keyword>
<dbReference type="AlphaFoldDB" id="A0A642C670"/>
<evidence type="ECO:0000313" key="4">
    <source>
        <dbReference type="Proteomes" id="UP000435985"/>
    </source>
</evidence>
<keyword evidence="3" id="KW-0695">RNA-directed DNA polymerase</keyword>
<name>A0A642C670_BACOV</name>
<organism evidence="3 4">
    <name type="scientific">Bacteroides ovatus</name>
    <dbReference type="NCBI Taxonomy" id="28116"/>
    <lineage>
        <taxon>Bacteria</taxon>
        <taxon>Pseudomonadati</taxon>
        <taxon>Bacteroidota</taxon>
        <taxon>Bacteroidia</taxon>
        <taxon>Bacteroidales</taxon>
        <taxon>Bacteroidaceae</taxon>
        <taxon>Bacteroides</taxon>
    </lineage>
</organism>
<reference evidence="3 4" key="1">
    <citation type="journal article" date="2019" name="Nat. Med.">
        <title>A library of human gut bacterial isolates paired with longitudinal multiomics data enables mechanistic microbiome research.</title>
        <authorList>
            <person name="Poyet M."/>
            <person name="Groussin M."/>
            <person name="Gibbons S.M."/>
            <person name="Avila-Pacheco J."/>
            <person name="Jiang X."/>
            <person name="Kearney S.M."/>
            <person name="Perrotta A.R."/>
            <person name="Berdy B."/>
            <person name="Zhao S."/>
            <person name="Lieberman T.D."/>
            <person name="Swanson P.K."/>
            <person name="Smith M."/>
            <person name="Roesemann S."/>
            <person name="Alexander J.E."/>
            <person name="Rich S.A."/>
            <person name="Livny J."/>
            <person name="Vlamakis H."/>
            <person name="Clish C."/>
            <person name="Bullock K."/>
            <person name="Deik A."/>
            <person name="Scott J."/>
            <person name="Pierce K.A."/>
            <person name="Xavier R.J."/>
            <person name="Alm E.J."/>
        </authorList>
    </citation>
    <scope>NUCLEOTIDE SEQUENCE [LARGE SCALE GENOMIC DNA]</scope>
    <source>
        <strain evidence="3 4">BIOML-A14</strain>
    </source>
</reference>
<dbReference type="Pfam" id="PF00078">
    <property type="entry name" value="RVT_1"/>
    <property type="match status" value="1"/>
</dbReference>
<dbReference type="SMR" id="A0A642C670"/>
<gene>
    <name evidence="3" type="ORF">F3B98_28790</name>
</gene>
<comment type="caution">
    <text evidence="3">The sequence shown here is derived from an EMBL/GenBank/DDBJ whole genome shotgun (WGS) entry which is preliminary data.</text>
</comment>
<evidence type="ECO:0000313" key="3">
    <source>
        <dbReference type="EMBL" id="KAA4658247.1"/>
    </source>
</evidence>
<proteinExistence type="inferred from homology"/>
<accession>A0A642C670</accession>
<dbReference type="InterPro" id="IPR000477">
    <property type="entry name" value="RT_dom"/>
</dbReference>
<evidence type="ECO:0000256" key="1">
    <source>
        <dbReference type="ARBA" id="ARBA00034120"/>
    </source>
</evidence>
<dbReference type="SUPFAM" id="SSF56672">
    <property type="entry name" value="DNA/RNA polymerases"/>
    <property type="match status" value="1"/>
</dbReference>
<dbReference type="CDD" id="cd01651">
    <property type="entry name" value="RT_G2_intron"/>
    <property type="match status" value="1"/>
</dbReference>
<dbReference type="InterPro" id="IPR043502">
    <property type="entry name" value="DNA/RNA_pol_sf"/>
</dbReference>
<dbReference type="InterPro" id="IPR051083">
    <property type="entry name" value="GrpII_Intron_Splice-Mob/Def"/>
</dbReference>
<protein>
    <submittedName>
        <fullName evidence="3">Reverse transcriptase</fullName>
    </submittedName>
</protein>
<feature type="domain" description="Reverse transcriptase" evidence="2">
    <location>
        <begin position="1"/>
        <end position="182"/>
    </location>
</feature>
<dbReference type="EMBL" id="VWFO01000250">
    <property type="protein sequence ID" value="KAA4658247.1"/>
    <property type="molecule type" value="Genomic_DNA"/>
</dbReference>
<sequence>MLQVCCYTSEGYKYAVGIDLVRFFDTVNHSFLLRILSRTINDGRVISLIHKYLTSGVMIGKHYEPSIEGTPQGAPLSPLLSNILLNELDKELERRGHCFVRYADDSMILCKSKRSAERVCSSITDFSFYFTKGKCRLCVHKTTKEKFKRKVKSLTRRSNSMGYAQRKEILWQTFRGWIGYFKYADMRSLLIPLDQWYRRHLRMCIWKCWKRVKTRFSNLQKCGIPKGKA</sequence>
<dbReference type="PROSITE" id="PS50878">
    <property type="entry name" value="RT_POL"/>
    <property type="match status" value="1"/>
</dbReference>
<dbReference type="GO" id="GO:0003964">
    <property type="term" value="F:RNA-directed DNA polymerase activity"/>
    <property type="evidence" value="ECO:0007669"/>
    <property type="project" value="UniProtKB-KW"/>
</dbReference>
<dbReference type="PANTHER" id="PTHR34047:SF8">
    <property type="entry name" value="PROTEIN YKFC"/>
    <property type="match status" value="1"/>
</dbReference>
<comment type="similarity">
    <text evidence="1">Belongs to the bacterial reverse transcriptase family.</text>
</comment>
<evidence type="ECO:0000259" key="2">
    <source>
        <dbReference type="PROSITE" id="PS50878"/>
    </source>
</evidence>
<dbReference type="PANTHER" id="PTHR34047">
    <property type="entry name" value="NUCLEAR INTRON MATURASE 1, MITOCHONDRIAL-RELATED"/>
    <property type="match status" value="1"/>
</dbReference>